<feature type="compositionally biased region" description="Basic and acidic residues" evidence="1">
    <location>
        <begin position="319"/>
        <end position="340"/>
    </location>
</feature>
<proteinExistence type="predicted"/>
<keyword evidence="2" id="KW-0472">Membrane</keyword>
<feature type="compositionally biased region" description="Basic and acidic residues" evidence="1">
    <location>
        <begin position="289"/>
        <end position="302"/>
    </location>
</feature>
<comment type="caution">
    <text evidence="3">The sequence shown here is derived from an EMBL/GenBank/DDBJ whole genome shotgun (WGS) entry which is preliminary data.</text>
</comment>
<sequence length="378" mass="41815">MQQNMMGPNIVITESSSNLRALGRNALAGKWKVAMIALVVYELCIGIPPVILNELFGVNVADMYYSYNSGGMELYYNYGYIYESMPTYSFLSSIYLILVTGAFMLGITLFFLAMFRRQRVGVSDIFLGFEQFAKALGLMLFQSLFIALWSLLLIIPGIIAALRYSQAFFILADDPTKGIRQCMNESKQMMKGNCAKYFCLQLSFIGWMILSMIPAVLIEEIVALLNAPVIVQSLVAVLVYLFMVPVTAYQYSTFAGFYEILAGHLIKETEPAPIEPEAIPVPSPSGSVHQEEHPETSVKEPEDNSQAAETEDGLSTAEGIRDKEEASDEPVKPEKMESKSVDVTAVMESSSEGDGTEASKNNDGNDDNDNSFIPKEMK</sequence>
<feature type="transmembrane region" description="Helical" evidence="2">
    <location>
        <begin position="135"/>
        <end position="162"/>
    </location>
</feature>
<feature type="region of interest" description="Disordered" evidence="1">
    <location>
        <begin position="275"/>
        <end position="378"/>
    </location>
</feature>
<evidence type="ECO:0000256" key="2">
    <source>
        <dbReference type="SAM" id="Phobius"/>
    </source>
</evidence>
<dbReference type="EMBL" id="DVOB01000098">
    <property type="protein sequence ID" value="HIU95937.1"/>
    <property type="molecule type" value="Genomic_DNA"/>
</dbReference>
<evidence type="ECO:0000313" key="3">
    <source>
        <dbReference type="EMBL" id="HIU95937.1"/>
    </source>
</evidence>
<feature type="transmembrane region" description="Helical" evidence="2">
    <location>
        <begin position="33"/>
        <end position="52"/>
    </location>
</feature>
<feature type="transmembrane region" description="Helical" evidence="2">
    <location>
        <begin position="197"/>
        <end position="217"/>
    </location>
</feature>
<keyword evidence="2" id="KW-1133">Transmembrane helix</keyword>
<accession>A0A9D1SV25</accession>
<dbReference type="AlphaFoldDB" id="A0A9D1SV25"/>
<reference evidence="3" key="2">
    <citation type="journal article" date="2021" name="PeerJ">
        <title>Extensive microbial diversity within the chicken gut microbiome revealed by metagenomics and culture.</title>
        <authorList>
            <person name="Gilroy R."/>
            <person name="Ravi A."/>
            <person name="Getino M."/>
            <person name="Pursley I."/>
            <person name="Horton D.L."/>
            <person name="Alikhan N.F."/>
            <person name="Baker D."/>
            <person name="Gharbi K."/>
            <person name="Hall N."/>
            <person name="Watson M."/>
            <person name="Adriaenssens E.M."/>
            <person name="Foster-Nyarko E."/>
            <person name="Jarju S."/>
            <person name="Secka A."/>
            <person name="Antonio M."/>
            <person name="Oren A."/>
            <person name="Chaudhuri R.R."/>
            <person name="La Ragione R."/>
            <person name="Hildebrand F."/>
            <person name="Pallen M.J."/>
        </authorList>
    </citation>
    <scope>NUCLEOTIDE SEQUENCE</scope>
    <source>
        <strain evidence="3">ChiSjej4B22-8349</strain>
    </source>
</reference>
<keyword evidence="2" id="KW-0812">Transmembrane</keyword>
<protein>
    <submittedName>
        <fullName evidence="3">DUF975 family protein</fullName>
    </submittedName>
</protein>
<evidence type="ECO:0000313" key="4">
    <source>
        <dbReference type="Proteomes" id="UP000824130"/>
    </source>
</evidence>
<dbReference type="Proteomes" id="UP000824130">
    <property type="component" value="Unassembled WGS sequence"/>
</dbReference>
<dbReference type="InterPro" id="IPR010380">
    <property type="entry name" value="DUF975"/>
</dbReference>
<organism evidence="3 4">
    <name type="scientific">Candidatus Allocopromorpha excrementipullorum</name>
    <dbReference type="NCBI Taxonomy" id="2840743"/>
    <lineage>
        <taxon>Bacteria</taxon>
        <taxon>Bacillati</taxon>
        <taxon>Bacillota</taxon>
        <taxon>Clostridia</taxon>
        <taxon>Eubacteriales</taxon>
        <taxon>Eubacteriaceae</taxon>
        <taxon>Eubacteriaceae incertae sedis</taxon>
        <taxon>Candidatus Allocopromorpha</taxon>
    </lineage>
</organism>
<dbReference type="Pfam" id="PF06161">
    <property type="entry name" value="DUF975"/>
    <property type="match status" value="1"/>
</dbReference>
<dbReference type="PANTHER" id="PTHR40076">
    <property type="entry name" value="MEMBRANE PROTEIN-RELATED"/>
    <property type="match status" value="1"/>
</dbReference>
<reference evidence="3" key="1">
    <citation type="submission" date="2020-10" db="EMBL/GenBank/DDBJ databases">
        <authorList>
            <person name="Gilroy R."/>
        </authorList>
    </citation>
    <scope>NUCLEOTIDE SEQUENCE</scope>
    <source>
        <strain evidence="3">ChiSjej4B22-8349</strain>
    </source>
</reference>
<name>A0A9D1SV25_9FIRM</name>
<feature type="transmembrane region" description="Helical" evidence="2">
    <location>
        <begin position="94"/>
        <end position="115"/>
    </location>
</feature>
<dbReference type="PANTHER" id="PTHR40076:SF1">
    <property type="entry name" value="MEMBRANE PROTEIN"/>
    <property type="match status" value="1"/>
</dbReference>
<gene>
    <name evidence="3" type="ORF">IAD25_04410</name>
</gene>
<evidence type="ECO:0000256" key="1">
    <source>
        <dbReference type="SAM" id="MobiDB-lite"/>
    </source>
</evidence>